<dbReference type="InterPro" id="IPR004459">
    <property type="entry name" value="CobQ_synth"/>
</dbReference>
<dbReference type="NCBIfam" id="TIGR00313">
    <property type="entry name" value="cobQ"/>
    <property type="match status" value="1"/>
</dbReference>
<dbReference type="UniPathway" id="UPA00148"/>
<dbReference type="NCBIfam" id="NF001989">
    <property type="entry name" value="PRK00784.1"/>
    <property type="match status" value="1"/>
</dbReference>
<dbReference type="InterPro" id="IPR033949">
    <property type="entry name" value="CobQ_GATase1"/>
</dbReference>
<keyword evidence="2 4" id="KW-0169">Cobalamin biosynthesis</keyword>
<dbReference type="GO" id="GO:0009236">
    <property type="term" value="P:cobalamin biosynthetic process"/>
    <property type="evidence" value="ECO:0007669"/>
    <property type="project" value="UniProtKB-UniRule"/>
</dbReference>
<comment type="pathway">
    <text evidence="1 4">Cofactor biosynthesis; adenosylcobalamin biosynthesis.</text>
</comment>
<feature type="active site" description="Nucleophile" evidence="4">
    <location>
        <position position="332"/>
    </location>
</feature>
<feature type="domain" description="CobB/CobQ-like glutamine amidotransferase" evidence="6">
    <location>
        <begin position="254"/>
        <end position="444"/>
    </location>
</feature>
<organism evidence="7 8">
    <name type="scientific">Alteribacillus bidgolensis</name>
    <dbReference type="NCBI Taxonomy" id="930129"/>
    <lineage>
        <taxon>Bacteria</taxon>
        <taxon>Bacillati</taxon>
        <taxon>Bacillota</taxon>
        <taxon>Bacilli</taxon>
        <taxon>Bacillales</taxon>
        <taxon>Bacillaceae</taxon>
        <taxon>Alteribacillus</taxon>
    </lineage>
</organism>
<dbReference type="PROSITE" id="PS51274">
    <property type="entry name" value="GATASE_COBBQ"/>
    <property type="match status" value="1"/>
</dbReference>
<dbReference type="Gene3D" id="3.40.50.880">
    <property type="match status" value="1"/>
</dbReference>
<accession>A0A1G8C0I6</accession>
<evidence type="ECO:0000313" key="8">
    <source>
        <dbReference type="Proteomes" id="UP000199017"/>
    </source>
</evidence>
<proteinExistence type="inferred from homology"/>
<dbReference type="Proteomes" id="UP000199017">
    <property type="component" value="Unassembled WGS sequence"/>
</dbReference>
<evidence type="ECO:0000256" key="1">
    <source>
        <dbReference type="ARBA" id="ARBA00004953"/>
    </source>
</evidence>
<feature type="active site" evidence="4">
    <location>
        <position position="436"/>
    </location>
</feature>
<dbReference type="Pfam" id="PF01656">
    <property type="entry name" value="CbiA"/>
    <property type="match status" value="1"/>
</dbReference>
<dbReference type="InterPro" id="IPR029062">
    <property type="entry name" value="Class_I_gatase-like"/>
</dbReference>
<comment type="function">
    <text evidence="4">Catalyzes amidations at positions B, D, E, and G on adenosylcobyrinic A,C-diamide. NH(2) groups are provided by glutamine, and one molecule of ATP is hydrogenolyzed for each amidation.</text>
</comment>
<evidence type="ECO:0000313" key="7">
    <source>
        <dbReference type="EMBL" id="SDH38839.1"/>
    </source>
</evidence>
<comment type="similarity">
    <text evidence="4">Belongs to the CobB/CobQ family. CobQ subfamily.</text>
</comment>
<dbReference type="Gene3D" id="3.40.50.300">
    <property type="entry name" value="P-loop containing nucleotide triphosphate hydrolases"/>
    <property type="match status" value="1"/>
</dbReference>
<dbReference type="OrthoDB" id="9808302at2"/>
<keyword evidence="3 4" id="KW-0315">Glutamine amidotransferase</keyword>
<evidence type="ECO:0000256" key="4">
    <source>
        <dbReference type="HAMAP-Rule" id="MF_00028"/>
    </source>
</evidence>
<dbReference type="GO" id="GO:0015420">
    <property type="term" value="F:ABC-type vitamin B12 transporter activity"/>
    <property type="evidence" value="ECO:0007669"/>
    <property type="project" value="UniProtKB-UniRule"/>
</dbReference>
<dbReference type="CDD" id="cd01750">
    <property type="entry name" value="GATase1_CobQ"/>
    <property type="match status" value="1"/>
</dbReference>
<name>A0A1G8C0I6_9BACI</name>
<dbReference type="AlphaFoldDB" id="A0A1G8C0I6"/>
<evidence type="ECO:0000256" key="2">
    <source>
        <dbReference type="ARBA" id="ARBA00022573"/>
    </source>
</evidence>
<dbReference type="InterPro" id="IPR027417">
    <property type="entry name" value="P-loop_NTPase"/>
</dbReference>
<dbReference type="CDD" id="cd05389">
    <property type="entry name" value="CobQ_N"/>
    <property type="match status" value="1"/>
</dbReference>
<gene>
    <name evidence="4" type="primary">cobQ</name>
    <name evidence="7" type="ORF">SAMN05216352_101146</name>
</gene>
<keyword evidence="8" id="KW-1185">Reference proteome</keyword>
<dbReference type="SUPFAM" id="SSF52540">
    <property type="entry name" value="P-loop containing nucleoside triphosphate hydrolases"/>
    <property type="match status" value="1"/>
</dbReference>
<sequence length="499" mass="55169">MKGLIVWGTTSDAGKSYIVTGLCRALANRGLKVAPFKGQNMSNNSYVTLSGHEIGRSQGLQAEAAKVAPTVHMNPVLLKPRSDRSAEVIVQGKSLGSPAAAEYRKSFFEKAKQAVEDSLNTLSKDYDVILMEGAGSPAEVNLMDKDLANLATAEMANVPALLTGDIERGGIFASITGTLNLLPNIHKQRVKGLIVNRFRGDPALFQNGISWLERNTDIPVQGVLPTLDIRMEQEDSLSFAVLNKINSSRKLNIDIAVIAMPYVSNYTDLEPFAAEQDVSVRIVKEAGEFGSPDAVIIPGTRSTIHDYEHLHSKGILEKILEHKDDTFLVGICGGFQMMGELLIDKYGADTGHEGKTAKGLEVFPMRTTFMETKKTTQWKGTFQENGKNIALTGFEIHTGIEEVDYGEEWQPLFNDENNNPEGLISSDKKCFGTYVHHVFHNDNWRNWWLNLLRRRKGLKNMPVVHYSANKDKRLDALGEAVESHLDVSSIIRIMEKGLS</sequence>
<evidence type="ECO:0000256" key="3">
    <source>
        <dbReference type="ARBA" id="ARBA00022962"/>
    </source>
</evidence>
<protein>
    <recommendedName>
        <fullName evidence="4">Cobyric acid synthase</fullName>
    </recommendedName>
</protein>
<reference evidence="7 8" key="1">
    <citation type="submission" date="2016-10" db="EMBL/GenBank/DDBJ databases">
        <authorList>
            <person name="de Groot N.N."/>
        </authorList>
    </citation>
    <scope>NUCLEOTIDE SEQUENCE [LARGE SCALE GENOMIC DNA]</scope>
    <source>
        <strain evidence="8">P4B,CCM 7963,CECT 7998,DSM 25260,IBRC-M 10614,KCTC 13821</strain>
    </source>
</reference>
<dbReference type="PANTHER" id="PTHR21343">
    <property type="entry name" value="DETHIOBIOTIN SYNTHETASE"/>
    <property type="match status" value="1"/>
</dbReference>
<dbReference type="PANTHER" id="PTHR21343:SF1">
    <property type="entry name" value="COBYRIC ACID SYNTHASE"/>
    <property type="match status" value="1"/>
</dbReference>
<dbReference type="HAMAP" id="MF_00028">
    <property type="entry name" value="CobQ"/>
    <property type="match status" value="1"/>
</dbReference>
<dbReference type="SUPFAM" id="SSF52317">
    <property type="entry name" value="Class I glutamine amidotransferase-like"/>
    <property type="match status" value="1"/>
</dbReference>
<dbReference type="GO" id="GO:0003824">
    <property type="term" value="F:catalytic activity"/>
    <property type="evidence" value="ECO:0007669"/>
    <property type="project" value="InterPro"/>
</dbReference>
<evidence type="ECO:0000259" key="5">
    <source>
        <dbReference type="Pfam" id="PF01656"/>
    </source>
</evidence>
<dbReference type="InterPro" id="IPR047045">
    <property type="entry name" value="CobQ_N"/>
</dbReference>
<evidence type="ECO:0000259" key="6">
    <source>
        <dbReference type="Pfam" id="PF07685"/>
    </source>
</evidence>
<dbReference type="RefSeq" id="WP_091579524.1">
    <property type="nucleotide sequence ID" value="NZ_FNDU01000001.1"/>
</dbReference>
<feature type="domain" description="CobQ/CobB/MinD/ParA nucleotide binding" evidence="5">
    <location>
        <begin position="5"/>
        <end position="227"/>
    </location>
</feature>
<dbReference type="STRING" id="930129.SAMN05216352_101146"/>
<dbReference type="Pfam" id="PF07685">
    <property type="entry name" value="GATase_3"/>
    <property type="match status" value="1"/>
</dbReference>
<dbReference type="InterPro" id="IPR002586">
    <property type="entry name" value="CobQ/CobB/MinD/ParA_Nub-bd_dom"/>
</dbReference>
<dbReference type="EMBL" id="FNDU01000001">
    <property type="protein sequence ID" value="SDH38839.1"/>
    <property type="molecule type" value="Genomic_DNA"/>
</dbReference>
<dbReference type="InterPro" id="IPR011698">
    <property type="entry name" value="GATase_3"/>
</dbReference>